<name>A0A1C4FGD3_9ENTR</name>
<evidence type="ECO:0000313" key="2">
    <source>
        <dbReference type="Proteomes" id="UP000198515"/>
    </source>
</evidence>
<evidence type="ECO:0000313" key="1">
    <source>
        <dbReference type="EMBL" id="SCC54946.1"/>
    </source>
</evidence>
<accession>A0A1C4FGD3</accession>
<proteinExistence type="predicted"/>
<gene>
    <name evidence="1" type="ORF">GA0061070_103618</name>
</gene>
<dbReference type="EMBL" id="FMBC01000036">
    <property type="protein sequence ID" value="SCC54946.1"/>
    <property type="molecule type" value="Genomic_DNA"/>
</dbReference>
<protein>
    <submittedName>
        <fullName evidence="1">Uncharacterized protein</fullName>
    </submittedName>
</protein>
<organism evidence="1 2">
    <name type="scientific">Kosakonia oryziphila</name>
    <dbReference type="NCBI Taxonomy" id="1005667"/>
    <lineage>
        <taxon>Bacteria</taxon>
        <taxon>Pseudomonadati</taxon>
        <taxon>Pseudomonadota</taxon>
        <taxon>Gammaproteobacteria</taxon>
        <taxon>Enterobacterales</taxon>
        <taxon>Enterobacteriaceae</taxon>
        <taxon>Kosakonia</taxon>
    </lineage>
</organism>
<dbReference type="OrthoDB" id="6631003at2"/>
<reference evidence="2" key="1">
    <citation type="submission" date="2016-08" db="EMBL/GenBank/DDBJ databases">
        <authorList>
            <person name="Varghese N."/>
            <person name="Submissions Spin"/>
        </authorList>
    </citation>
    <scope>NUCLEOTIDE SEQUENCE [LARGE SCALE GENOMIC DNA]</scope>
    <source>
        <strain evidence="2">REICA_142</strain>
    </source>
</reference>
<dbReference type="Proteomes" id="UP000198515">
    <property type="component" value="Unassembled WGS sequence"/>
</dbReference>
<sequence length="64" mass="7148">MVDKTQRHLNHRTRWTIAEITFVEQHYGQLSAREIGERLGRSANGVARIVQLSGLSRGVSSCGL</sequence>
<dbReference type="AlphaFoldDB" id="A0A1C4FGD3"/>
<keyword evidence="2" id="KW-1185">Reference proteome</keyword>